<keyword evidence="3 6" id="KW-0812">Transmembrane</keyword>
<evidence type="ECO:0000256" key="4">
    <source>
        <dbReference type="ARBA" id="ARBA00022989"/>
    </source>
</evidence>
<evidence type="ECO:0000313" key="8">
    <source>
        <dbReference type="Proteomes" id="UP001597375"/>
    </source>
</evidence>
<dbReference type="RefSeq" id="WP_386819479.1">
    <property type="nucleotide sequence ID" value="NZ_JBHUIT010000006.1"/>
</dbReference>
<dbReference type="PANTHER" id="PTHR33529">
    <property type="entry name" value="SLR0882 PROTEIN-RELATED"/>
    <property type="match status" value="1"/>
</dbReference>
<feature type="transmembrane region" description="Helical" evidence="6">
    <location>
        <begin position="53"/>
        <end position="79"/>
    </location>
</feature>
<comment type="caution">
    <text evidence="7">The sequence shown here is derived from an EMBL/GenBank/DDBJ whole genome shotgun (WGS) entry which is preliminary data.</text>
</comment>
<dbReference type="EMBL" id="JBHUIT010000006">
    <property type="protein sequence ID" value="MFD2256333.1"/>
    <property type="molecule type" value="Genomic_DNA"/>
</dbReference>
<protein>
    <submittedName>
        <fullName evidence="7">LptF/LptG family permease</fullName>
    </submittedName>
</protein>
<evidence type="ECO:0000313" key="7">
    <source>
        <dbReference type="EMBL" id="MFD2256333.1"/>
    </source>
</evidence>
<comment type="subcellular location">
    <subcellularLocation>
        <location evidence="1">Cell membrane</location>
        <topology evidence="1">Multi-pass membrane protein</topology>
    </subcellularLocation>
</comment>
<sequence length="366" mass="40873">MRLIDRYIAKQILVGTLYAIVVLSLVLVMGNLFKEARPLLVEQHAPLGLVLRFVINVLPFSLMFTIPWGFLSAVLLVFGRLSGDNEITSLRVAGISLFRLSLPVFVIGALLSGVCLWINVNVVPLAKASLTEMIYEQVKRDPRSLLDPGIVQSRFKNQKVFVESRDGDSLKGFHLYQVSSNENGLTPRAEAYVHAGQVSLVVDEEKKQLRLKLIDAFIETKNENGQGELAFAEEAEPWLFDFGSDRVKKIKSSAMTNGEIVKYLRETKDLPMEKQVSFRAEITKRYSFSLACLSFACVAVPLGLKSRRKDTSGGLVISLLVGLAYFLFTVVADEFDSDLGATLALWAPNIFCVLLGLFLFRRARFR</sequence>
<organism evidence="7 8">
    <name type="scientific">Luteolibacter algae</name>
    <dbReference type="NCBI Taxonomy" id="454151"/>
    <lineage>
        <taxon>Bacteria</taxon>
        <taxon>Pseudomonadati</taxon>
        <taxon>Verrucomicrobiota</taxon>
        <taxon>Verrucomicrobiia</taxon>
        <taxon>Verrucomicrobiales</taxon>
        <taxon>Verrucomicrobiaceae</taxon>
        <taxon>Luteolibacter</taxon>
    </lineage>
</organism>
<proteinExistence type="predicted"/>
<keyword evidence="4 6" id="KW-1133">Transmembrane helix</keyword>
<evidence type="ECO:0000256" key="3">
    <source>
        <dbReference type="ARBA" id="ARBA00022692"/>
    </source>
</evidence>
<feature type="transmembrane region" description="Helical" evidence="6">
    <location>
        <begin position="343"/>
        <end position="360"/>
    </location>
</feature>
<feature type="transmembrane region" description="Helical" evidence="6">
    <location>
        <begin position="100"/>
        <end position="120"/>
    </location>
</feature>
<reference evidence="8" key="1">
    <citation type="journal article" date="2019" name="Int. J. Syst. Evol. Microbiol.">
        <title>The Global Catalogue of Microorganisms (GCM) 10K type strain sequencing project: providing services to taxonomists for standard genome sequencing and annotation.</title>
        <authorList>
            <consortium name="The Broad Institute Genomics Platform"/>
            <consortium name="The Broad Institute Genome Sequencing Center for Infectious Disease"/>
            <person name="Wu L."/>
            <person name="Ma J."/>
        </authorList>
    </citation>
    <scope>NUCLEOTIDE SEQUENCE [LARGE SCALE GENOMIC DNA]</scope>
    <source>
        <strain evidence="8">CGMCC 4.7106</strain>
    </source>
</reference>
<keyword evidence="2" id="KW-1003">Cell membrane</keyword>
<feature type="transmembrane region" description="Helical" evidence="6">
    <location>
        <begin position="311"/>
        <end position="331"/>
    </location>
</feature>
<evidence type="ECO:0000256" key="5">
    <source>
        <dbReference type="ARBA" id="ARBA00023136"/>
    </source>
</evidence>
<dbReference type="Proteomes" id="UP001597375">
    <property type="component" value="Unassembled WGS sequence"/>
</dbReference>
<keyword evidence="5 6" id="KW-0472">Membrane</keyword>
<dbReference type="PANTHER" id="PTHR33529:SF2">
    <property type="entry name" value="LIPOPOLYSACCHARIDE EXPORT SYSTEM PERMEASE PROTEIN LPTG"/>
    <property type="match status" value="1"/>
</dbReference>
<feature type="transmembrane region" description="Helical" evidence="6">
    <location>
        <begin position="12"/>
        <end position="33"/>
    </location>
</feature>
<evidence type="ECO:0000256" key="6">
    <source>
        <dbReference type="SAM" id="Phobius"/>
    </source>
</evidence>
<accession>A0ABW5D5I2</accession>
<evidence type="ECO:0000256" key="2">
    <source>
        <dbReference type="ARBA" id="ARBA00022475"/>
    </source>
</evidence>
<evidence type="ECO:0000256" key="1">
    <source>
        <dbReference type="ARBA" id="ARBA00004651"/>
    </source>
</evidence>
<keyword evidence="8" id="KW-1185">Reference proteome</keyword>
<feature type="transmembrane region" description="Helical" evidence="6">
    <location>
        <begin position="286"/>
        <end position="304"/>
    </location>
</feature>
<dbReference type="InterPro" id="IPR005495">
    <property type="entry name" value="LptG/LptF_permease"/>
</dbReference>
<gene>
    <name evidence="7" type="ORF">ACFSSA_06580</name>
</gene>
<dbReference type="Pfam" id="PF03739">
    <property type="entry name" value="LptF_LptG"/>
    <property type="match status" value="1"/>
</dbReference>
<name>A0ABW5D5I2_9BACT</name>